<evidence type="ECO:0000313" key="3">
    <source>
        <dbReference type="Proteomes" id="UP000202511"/>
    </source>
</evidence>
<sequence>MVTGQCQLEANVVACVPDVAGLMLDPRDAHRVAPPSVAARRRRSATSHPPDSDLIGPVRIDSTLLHDMGAFIAAEVYGPWDASGSRPRVSAHDGAATYADGRWPASDAWTTALRRAWMTTDDHAAGSHWSVARPDVSHKTDPPSGLVAINHAQAETPSSRGTHVDAWAFDDFFGHGAGIDYDHAQRVSDEVMLHRPMHSLSIEGAHGNVHSSADKHHRHRHHDDDFFYHAAAPDHDLDGHDNLYKDHDDSDPSDAYGHDDDDDDDNGAYSNSDAELSDDERRADARHRLLHRRYRRADSPPG</sequence>
<dbReference type="KEGG" id="vg:23462870"/>
<evidence type="ECO:0000313" key="2">
    <source>
        <dbReference type="EMBL" id="AJF97953.1"/>
    </source>
</evidence>
<keyword evidence="2" id="KW-0645">Protease</keyword>
<organism evidence="2 3">
    <name type="scientific">Pandoravirus inopinatum</name>
    <dbReference type="NCBI Taxonomy" id="1605721"/>
    <lineage>
        <taxon>Viruses</taxon>
        <taxon>Pandoravirus</taxon>
    </lineage>
</organism>
<dbReference type="GeneID" id="23462870"/>
<proteinExistence type="predicted"/>
<evidence type="ECO:0000256" key="1">
    <source>
        <dbReference type="SAM" id="MobiDB-lite"/>
    </source>
</evidence>
<feature type="region of interest" description="Disordered" evidence="1">
    <location>
        <begin position="238"/>
        <end position="302"/>
    </location>
</feature>
<feature type="region of interest" description="Disordered" evidence="1">
    <location>
        <begin position="32"/>
        <end position="55"/>
    </location>
</feature>
<keyword evidence="2" id="KW-0378">Hydrolase</keyword>
<accession>A0A0B5IYJ0</accession>
<feature type="compositionally biased region" description="Basic and acidic residues" evidence="1">
    <location>
        <begin position="238"/>
        <end position="250"/>
    </location>
</feature>
<name>A0A0B5IYJ0_9VIRU</name>
<dbReference type="RefSeq" id="YP_009120188.1">
    <property type="nucleotide sequence ID" value="NC_026440.1"/>
</dbReference>
<dbReference type="Proteomes" id="UP000202511">
    <property type="component" value="Segment"/>
</dbReference>
<dbReference type="GO" id="GO:0008233">
    <property type="term" value="F:peptidase activity"/>
    <property type="evidence" value="ECO:0007669"/>
    <property type="project" value="UniProtKB-KW"/>
</dbReference>
<reference evidence="2 3" key="1">
    <citation type="journal article" date="2015" name="Parasitol. Res.">
        <title>Viruses in close associations with free-living amoebae.</title>
        <authorList>
            <person name="Scheid P."/>
        </authorList>
    </citation>
    <scope>NUCLEOTIDE SEQUENCE [LARGE SCALE GENOMIC DNA]</scope>
    <source>
        <strain evidence="2">KlaHel</strain>
    </source>
</reference>
<protein>
    <submittedName>
        <fullName evidence="2">Papain family cysteine protease</fullName>
    </submittedName>
</protein>
<dbReference type="GO" id="GO:0006508">
    <property type="term" value="P:proteolysis"/>
    <property type="evidence" value="ECO:0007669"/>
    <property type="project" value="UniProtKB-KW"/>
</dbReference>
<dbReference type="EMBL" id="KP136319">
    <property type="protein sequence ID" value="AJF97953.1"/>
    <property type="molecule type" value="Genomic_DNA"/>
</dbReference>